<accession>A0A169R0S8</accession>
<dbReference type="Proteomes" id="UP000218288">
    <property type="component" value="Chromosome"/>
</dbReference>
<dbReference type="RefSeq" id="WP_096485229.1">
    <property type="nucleotide sequence ID" value="NZ_AP014809.1"/>
</dbReference>
<name>A0A169R0S8_9HYPH</name>
<dbReference type="EMBL" id="AP014809">
    <property type="protein sequence ID" value="BAU90992.1"/>
    <property type="molecule type" value="Genomic_DNA"/>
</dbReference>
<evidence type="ECO:0000313" key="2">
    <source>
        <dbReference type="EMBL" id="BAU90992.1"/>
    </source>
</evidence>
<feature type="chain" id="PRO_5007902393" evidence="1">
    <location>
        <begin position="21"/>
        <end position="101"/>
    </location>
</feature>
<gene>
    <name evidence="2" type="ORF">MPPM_2387</name>
</gene>
<evidence type="ECO:0000256" key="1">
    <source>
        <dbReference type="SAM" id="SignalP"/>
    </source>
</evidence>
<dbReference type="AlphaFoldDB" id="A0A169R0S8"/>
<sequence length="101" mass="10928">MRRVSALFLAMALVPGAASALSMTDTLEAWKQSSAIDRLQLATRFGKSFVSVNESFTAGYFVKCIDDVAGYPNAQKAKIEDAMRECVASQLRMTGKGQGDE</sequence>
<feature type="signal peptide" evidence="1">
    <location>
        <begin position="1"/>
        <end position="20"/>
    </location>
</feature>
<organism evidence="2 3">
    <name type="scientific">Methylorubrum populi</name>
    <dbReference type="NCBI Taxonomy" id="223967"/>
    <lineage>
        <taxon>Bacteria</taxon>
        <taxon>Pseudomonadati</taxon>
        <taxon>Pseudomonadota</taxon>
        <taxon>Alphaproteobacteria</taxon>
        <taxon>Hyphomicrobiales</taxon>
        <taxon>Methylobacteriaceae</taxon>
        <taxon>Methylorubrum</taxon>
    </lineage>
</organism>
<evidence type="ECO:0000313" key="3">
    <source>
        <dbReference type="Proteomes" id="UP000218288"/>
    </source>
</evidence>
<keyword evidence="1" id="KW-0732">Signal</keyword>
<dbReference type="OrthoDB" id="8002672at2"/>
<proteinExistence type="predicted"/>
<protein>
    <submittedName>
        <fullName evidence="2">Uncharacterized protein</fullName>
    </submittedName>
</protein>
<reference evidence="2 3" key="1">
    <citation type="journal article" date="2016" name="Genome Announc.">
        <title>Complete Genome Sequence of Methylobacterium populi P-1M, Isolated from Pink-Pigmented Household Biofilm.</title>
        <authorList>
            <person name="Morohoshi T."/>
            <person name="Ikeda T."/>
        </authorList>
    </citation>
    <scope>NUCLEOTIDE SEQUENCE [LARGE SCALE GENOMIC DNA]</scope>
    <source>
        <strain evidence="2 3">P-1M</strain>
    </source>
</reference>